<dbReference type="PROSITE" id="PS00073">
    <property type="entry name" value="ACYL_COA_DH_2"/>
    <property type="match status" value="1"/>
</dbReference>
<sequence>MELTDEQRMIQETVREFVDEDVSENVESADKAQAFPEDIWDALAELDLTGLTVPERYGGFDADEVTYSIVNEELARGHLAVATALSVHGLATSCIRQFGSAEQQDRWLSEMVDGRPVGAFALSEPDAGSNPAEMSTEAVKDGDEYVINGKKQWITNGERSGVVILFAKTDRDDPNTVTQFLVPKDVEGLEVGKKEDKLGLRASDTTTLLFDDVRIPAENRLTEVGDGLQAAFSILTGGRIAIAAQAVGLAQAALDDAVEYANDREQFGKPLIEHQAIAHKLADMQTDIQAARLLTRDAARKNETGVDPKAASMAKYFASETAVDVANEAVQVHGGYGYTKDFDVERYYRDAKITTIYEGTSEIQKKVIARHLKQ</sequence>
<dbReference type="Gene3D" id="2.40.110.10">
    <property type="entry name" value="Butyryl-CoA Dehydrogenase, subunit A, domain 2"/>
    <property type="match status" value="1"/>
</dbReference>
<dbReference type="InterPro" id="IPR046373">
    <property type="entry name" value="Acyl-CoA_Oxase/DH_mid-dom_sf"/>
</dbReference>
<dbReference type="InterPro" id="IPR009100">
    <property type="entry name" value="AcylCoA_DH/oxidase_NM_dom_sf"/>
</dbReference>
<dbReference type="InterPro" id="IPR036250">
    <property type="entry name" value="AcylCo_DH-like_C"/>
</dbReference>
<keyword evidence="11" id="KW-1185">Reference proteome</keyword>
<evidence type="ECO:0000256" key="6">
    <source>
        <dbReference type="RuleBase" id="RU362125"/>
    </source>
</evidence>
<evidence type="ECO:0000256" key="3">
    <source>
        <dbReference type="ARBA" id="ARBA00022630"/>
    </source>
</evidence>
<dbReference type="PANTHER" id="PTHR43884:SF12">
    <property type="entry name" value="ISOVALERYL-COA DEHYDROGENASE, MITOCHONDRIAL-RELATED"/>
    <property type="match status" value="1"/>
</dbReference>
<keyword evidence="4 6" id="KW-0274">FAD</keyword>
<dbReference type="InterPro" id="IPR009075">
    <property type="entry name" value="AcylCo_DH/oxidase_C"/>
</dbReference>
<dbReference type="EC" id="1.3.8.-" evidence="10"/>
<dbReference type="KEGG" id="nph:NP_1870A"/>
<dbReference type="InterPro" id="IPR013786">
    <property type="entry name" value="AcylCoA_DH/ox_N"/>
</dbReference>
<dbReference type="FunFam" id="1.10.540.10:FF:000002">
    <property type="entry name" value="Acyl-CoA dehydrogenase FadE19"/>
    <property type="match status" value="1"/>
</dbReference>
<dbReference type="SUPFAM" id="SSF56645">
    <property type="entry name" value="Acyl-CoA dehydrogenase NM domain-like"/>
    <property type="match status" value="1"/>
</dbReference>
<dbReference type="RefSeq" id="WP_011322658.1">
    <property type="nucleotide sequence ID" value="NC_007426.1"/>
</dbReference>
<evidence type="ECO:0000256" key="4">
    <source>
        <dbReference type="ARBA" id="ARBA00022827"/>
    </source>
</evidence>
<dbReference type="GO" id="GO:0050660">
    <property type="term" value="F:flavin adenine dinucleotide binding"/>
    <property type="evidence" value="ECO:0007669"/>
    <property type="project" value="InterPro"/>
</dbReference>
<evidence type="ECO:0000256" key="5">
    <source>
        <dbReference type="ARBA" id="ARBA00023002"/>
    </source>
</evidence>
<feature type="domain" description="Acyl-CoA dehydrogenase/oxidase C-terminal" evidence="7">
    <location>
        <begin position="225"/>
        <end position="372"/>
    </location>
</feature>
<dbReference type="AlphaFoldDB" id="A0A1U7EVH6"/>
<dbReference type="EMBL" id="CR936257">
    <property type="protein sequence ID" value="CAI49026.1"/>
    <property type="molecule type" value="Genomic_DNA"/>
</dbReference>
<feature type="domain" description="Acyl-CoA oxidase/dehydrogenase middle" evidence="8">
    <location>
        <begin position="119"/>
        <end position="213"/>
    </location>
</feature>
<evidence type="ECO:0000259" key="9">
    <source>
        <dbReference type="Pfam" id="PF02771"/>
    </source>
</evidence>
<organism evidence="10 11">
    <name type="scientific">Natronomonas pharaonis (strain ATCC 35678 / DSM 2160 / CIP 103997 / JCM 8858 / NBRC 14720 / NCIMB 2260 / Gabara)</name>
    <name type="common">Halobacterium pharaonis</name>
    <dbReference type="NCBI Taxonomy" id="348780"/>
    <lineage>
        <taxon>Archaea</taxon>
        <taxon>Methanobacteriati</taxon>
        <taxon>Methanobacteriota</taxon>
        <taxon>Stenosarchaea group</taxon>
        <taxon>Halobacteria</taxon>
        <taxon>Halobacteriales</taxon>
        <taxon>Natronomonadaceae</taxon>
        <taxon>Natronomonas</taxon>
    </lineage>
</organism>
<evidence type="ECO:0000259" key="8">
    <source>
        <dbReference type="Pfam" id="PF02770"/>
    </source>
</evidence>
<dbReference type="Pfam" id="PF02770">
    <property type="entry name" value="Acyl-CoA_dh_M"/>
    <property type="match status" value="1"/>
</dbReference>
<dbReference type="EnsemblBacteria" id="CAI49026">
    <property type="protein sequence ID" value="CAI49026"/>
    <property type="gene ID" value="NP_1870A"/>
</dbReference>
<comment type="cofactor">
    <cofactor evidence="1 6">
        <name>FAD</name>
        <dbReference type="ChEBI" id="CHEBI:57692"/>
    </cofactor>
</comment>
<accession>A0A1U7EVH6</accession>
<dbReference type="HOGENOM" id="CLU_018204_0_2_2"/>
<name>A0A1U7EVH6_NATPD</name>
<dbReference type="GeneID" id="3702483"/>
<dbReference type="GO" id="GO:0003995">
    <property type="term" value="F:acyl-CoA dehydrogenase activity"/>
    <property type="evidence" value="ECO:0007669"/>
    <property type="project" value="InterPro"/>
</dbReference>
<keyword evidence="5 6" id="KW-0560">Oxidoreductase</keyword>
<comment type="similarity">
    <text evidence="2 6">Belongs to the acyl-CoA dehydrogenase family.</text>
</comment>
<gene>
    <name evidence="10" type="primary">acd9</name>
    <name evidence="10" type="ordered locus">NP_1870A</name>
</gene>
<dbReference type="eggNOG" id="arCOG01707">
    <property type="taxonomic scope" value="Archaea"/>
</dbReference>
<dbReference type="Pfam" id="PF00441">
    <property type="entry name" value="Acyl-CoA_dh_1"/>
    <property type="match status" value="1"/>
</dbReference>
<dbReference type="PANTHER" id="PTHR43884">
    <property type="entry name" value="ACYL-COA DEHYDROGENASE"/>
    <property type="match status" value="1"/>
</dbReference>
<dbReference type="SUPFAM" id="SSF47203">
    <property type="entry name" value="Acyl-CoA dehydrogenase C-terminal domain-like"/>
    <property type="match status" value="1"/>
</dbReference>
<evidence type="ECO:0000313" key="10">
    <source>
        <dbReference type="EMBL" id="CAI49026.1"/>
    </source>
</evidence>
<dbReference type="Gene3D" id="1.10.540.10">
    <property type="entry name" value="Acyl-CoA dehydrogenase/oxidase, N-terminal domain"/>
    <property type="match status" value="1"/>
</dbReference>
<dbReference type="STRING" id="348780.NP_1870A"/>
<proteinExistence type="inferred from homology"/>
<dbReference type="InterPro" id="IPR006089">
    <property type="entry name" value="Acyl-CoA_DH_CS"/>
</dbReference>
<evidence type="ECO:0000259" key="7">
    <source>
        <dbReference type="Pfam" id="PF00441"/>
    </source>
</evidence>
<dbReference type="FunFam" id="2.40.110.10:FF:000001">
    <property type="entry name" value="Acyl-CoA dehydrogenase, mitochondrial"/>
    <property type="match status" value="1"/>
</dbReference>
<dbReference type="Proteomes" id="UP000002698">
    <property type="component" value="Chromosome"/>
</dbReference>
<keyword evidence="3 6" id="KW-0285">Flavoprotein</keyword>
<dbReference type="FunFam" id="1.20.140.10:FF:000004">
    <property type="entry name" value="Acyl-CoA dehydrogenase FadE25"/>
    <property type="match status" value="1"/>
</dbReference>
<dbReference type="InterPro" id="IPR006091">
    <property type="entry name" value="Acyl-CoA_Oxase/DH_mid-dom"/>
</dbReference>
<dbReference type="InterPro" id="IPR037069">
    <property type="entry name" value="AcylCoA_DH/ox_N_sf"/>
</dbReference>
<dbReference type="Gene3D" id="1.20.140.10">
    <property type="entry name" value="Butyryl-CoA Dehydrogenase, subunit A, domain 3"/>
    <property type="match status" value="1"/>
</dbReference>
<protein>
    <submittedName>
        <fullName evidence="10">Acyl-CoA dehydrogenase</fullName>
        <ecNumber evidence="10">1.3.8.-</ecNumber>
    </submittedName>
</protein>
<evidence type="ECO:0000256" key="2">
    <source>
        <dbReference type="ARBA" id="ARBA00009347"/>
    </source>
</evidence>
<dbReference type="PIRSF" id="PIRSF016578">
    <property type="entry name" value="HsaA"/>
    <property type="match status" value="1"/>
</dbReference>
<reference evidence="10 11" key="1">
    <citation type="journal article" date="2005" name="Genome Res.">
        <title>Living with two extremes: conclusions from the genome sequence of Natronomonas pharaonis.</title>
        <authorList>
            <person name="Falb M."/>
            <person name="Pfeiffer F."/>
            <person name="Palm P."/>
            <person name="Rodewald K."/>
            <person name="Hickmann V."/>
            <person name="Tittor J."/>
            <person name="Oesterhelt D."/>
        </authorList>
    </citation>
    <scope>NUCLEOTIDE SEQUENCE [LARGE SCALE GENOMIC DNA]</scope>
    <source>
        <strain evidence="11">ATCC 35678 / DSM 2160 / CIP 103997 / JCM 8858 / NBRC 14720 / NCIMB 2260 / Gabara</strain>
    </source>
</reference>
<evidence type="ECO:0000313" key="11">
    <source>
        <dbReference type="Proteomes" id="UP000002698"/>
    </source>
</evidence>
<dbReference type="OrthoDB" id="275197at2157"/>
<evidence type="ECO:0000256" key="1">
    <source>
        <dbReference type="ARBA" id="ARBA00001974"/>
    </source>
</evidence>
<dbReference type="Pfam" id="PF02771">
    <property type="entry name" value="Acyl-CoA_dh_N"/>
    <property type="match status" value="1"/>
</dbReference>
<feature type="domain" description="Acyl-CoA dehydrogenase/oxidase N-terminal" evidence="9">
    <location>
        <begin position="4"/>
        <end position="114"/>
    </location>
</feature>